<dbReference type="Pfam" id="PF14008">
    <property type="entry name" value="Metallophos_C"/>
    <property type="match status" value="1"/>
</dbReference>
<dbReference type="EMBL" id="CAJHNH020006479">
    <property type="protein sequence ID" value="CAG5133793.1"/>
    <property type="molecule type" value="Genomic_DNA"/>
</dbReference>
<name>A0A8S3ZW36_9EUPU</name>
<feature type="domain" description="Purple acid phosphatase N-terminal" evidence="6">
    <location>
        <begin position="37"/>
        <end position="129"/>
    </location>
</feature>
<feature type="signal peptide" evidence="4">
    <location>
        <begin position="1"/>
        <end position="27"/>
    </location>
</feature>
<dbReference type="GO" id="GO:0003993">
    <property type="term" value="F:acid phosphatase activity"/>
    <property type="evidence" value="ECO:0007669"/>
    <property type="project" value="InterPro"/>
</dbReference>
<dbReference type="SUPFAM" id="SSF49363">
    <property type="entry name" value="Purple acid phosphatase, N-terminal domain"/>
    <property type="match status" value="1"/>
</dbReference>
<dbReference type="InterPro" id="IPR029052">
    <property type="entry name" value="Metallo-depent_PP-like"/>
</dbReference>
<dbReference type="InterPro" id="IPR008963">
    <property type="entry name" value="Purple_acid_Pase-like_N"/>
</dbReference>
<organism evidence="7 8">
    <name type="scientific">Candidula unifasciata</name>
    <dbReference type="NCBI Taxonomy" id="100452"/>
    <lineage>
        <taxon>Eukaryota</taxon>
        <taxon>Metazoa</taxon>
        <taxon>Spiralia</taxon>
        <taxon>Lophotrochozoa</taxon>
        <taxon>Mollusca</taxon>
        <taxon>Gastropoda</taxon>
        <taxon>Heterobranchia</taxon>
        <taxon>Euthyneura</taxon>
        <taxon>Panpulmonata</taxon>
        <taxon>Eupulmonata</taxon>
        <taxon>Stylommatophora</taxon>
        <taxon>Helicina</taxon>
        <taxon>Helicoidea</taxon>
        <taxon>Geomitridae</taxon>
        <taxon>Candidula</taxon>
    </lineage>
</organism>
<proteinExistence type="predicted"/>
<feature type="transmembrane region" description="Helical" evidence="3">
    <location>
        <begin position="488"/>
        <end position="511"/>
    </location>
</feature>
<keyword evidence="3" id="KW-0812">Transmembrane</keyword>
<dbReference type="AlphaFoldDB" id="A0A8S3ZW36"/>
<keyword evidence="1 4" id="KW-0732">Signal</keyword>
<dbReference type="CDD" id="cd00839">
    <property type="entry name" value="MPP_PAPs"/>
    <property type="match status" value="1"/>
</dbReference>
<dbReference type="GO" id="GO:0046872">
    <property type="term" value="F:metal ion binding"/>
    <property type="evidence" value="ECO:0007669"/>
    <property type="project" value="InterPro"/>
</dbReference>
<dbReference type="InterPro" id="IPR041792">
    <property type="entry name" value="MPP_PAP"/>
</dbReference>
<evidence type="ECO:0000313" key="7">
    <source>
        <dbReference type="EMBL" id="CAG5133793.1"/>
    </source>
</evidence>
<evidence type="ECO:0000256" key="2">
    <source>
        <dbReference type="SAM" id="MobiDB-lite"/>
    </source>
</evidence>
<keyword evidence="3" id="KW-1133">Transmembrane helix</keyword>
<dbReference type="Pfam" id="PF16656">
    <property type="entry name" value="Pur_ac_phosph_N"/>
    <property type="match status" value="1"/>
</dbReference>
<gene>
    <name evidence="7" type="ORF">CUNI_LOCUS19351</name>
</gene>
<reference evidence="7" key="1">
    <citation type="submission" date="2021-04" db="EMBL/GenBank/DDBJ databases">
        <authorList>
            <consortium name="Molecular Ecology Group"/>
        </authorList>
    </citation>
    <scope>NUCLEOTIDE SEQUENCE</scope>
</reference>
<feature type="compositionally biased region" description="Acidic residues" evidence="2">
    <location>
        <begin position="539"/>
        <end position="551"/>
    </location>
</feature>
<feature type="domain" description="Purple acid phosphatase C-terminal" evidence="5">
    <location>
        <begin position="360"/>
        <end position="424"/>
    </location>
</feature>
<dbReference type="OrthoDB" id="45007at2759"/>
<protein>
    <recommendedName>
        <fullName evidence="9">Purple acid phosphatase</fullName>
    </recommendedName>
</protein>
<keyword evidence="3" id="KW-0472">Membrane</keyword>
<dbReference type="InterPro" id="IPR025733">
    <property type="entry name" value="PAPs_C"/>
</dbReference>
<dbReference type="PANTHER" id="PTHR45867">
    <property type="entry name" value="PURPLE ACID PHOSPHATASE"/>
    <property type="match status" value="1"/>
</dbReference>
<comment type="caution">
    <text evidence="7">The sequence shown here is derived from an EMBL/GenBank/DDBJ whole genome shotgun (WGS) entry which is preliminary data.</text>
</comment>
<dbReference type="PANTHER" id="PTHR45867:SF10">
    <property type="entry name" value="PURPLE ACID PHOSPHATASE"/>
    <property type="match status" value="1"/>
</dbReference>
<dbReference type="Proteomes" id="UP000678393">
    <property type="component" value="Unassembled WGS sequence"/>
</dbReference>
<evidence type="ECO:0000313" key="8">
    <source>
        <dbReference type="Proteomes" id="UP000678393"/>
    </source>
</evidence>
<evidence type="ECO:0000259" key="6">
    <source>
        <dbReference type="Pfam" id="PF16656"/>
    </source>
</evidence>
<keyword evidence="8" id="KW-1185">Reference proteome</keyword>
<accession>A0A8S3ZW36</accession>
<feature type="region of interest" description="Disordered" evidence="2">
    <location>
        <begin position="539"/>
        <end position="564"/>
    </location>
</feature>
<sequence>MKTLSSLVVLAVIFIDFLHFWIPSANATTVSAELCTPQQTHISFGRSAEEMTIMWSTKGSCSSLVKYGSGPFKLALSASGDSRLLVPAHNTSEQQFIHNVLLKDLLPGTVYFYMPVSDDVSAGPYFFQTPHNLNEGTKLMVFSDVSTSSPFMKTLVKEALTGEYSALLHLGNIAMNMSSEHGSNGDHYMTSIEQAVRTVPYLTAPGPSEIEDGSYSNYLLRFAVSQEWPMKLDKLWYSIDIGAVHLISYSTEVFYSGDGKYATLQHDWLIKDLKLANGNRDEVPWIIAFGHRPMYCTCEDPKLTCNSKVTKSSPERTELEDIFYHYGVDMVLESYGAAYERSFPMYKGVQVTDNYTNPLGPVHIVCGGASPWTIEHNFTTPAPSWSAFRYINESVLSFGRLHIVNATLLTYEQINATDGSVIDSFDIFQEKHGQFSTSKLPPNISAEIDKERIDAGGKPGVLNIEEIGTTDTKTRLSELLQGDNRVRLIIGVSCGAFAVVAIITIILIKTIRKKKKVTRRWEQMDINYGKKFYSKAPEKDEDNDFEIDMSDGTEPSRKLLNADD</sequence>
<evidence type="ECO:0008006" key="9">
    <source>
        <dbReference type="Google" id="ProtNLM"/>
    </source>
</evidence>
<feature type="chain" id="PRO_5040737472" description="Purple acid phosphatase" evidence="4">
    <location>
        <begin position="28"/>
        <end position="564"/>
    </location>
</feature>
<feature type="compositionally biased region" description="Basic and acidic residues" evidence="2">
    <location>
        <begin position="554"/>
        <end position="564"/>
    </location>
</feature>
<dbReference type="InterPro" id="IPR015914">
    <property type="entry name" value="PAPs_N"/>
</dbReference>
<evidence type="ECO:0000256" key="3">
    <source>
        <dbReference type="SAM" id="Phobius"/>
    </source>
</evidence>
<dbReference type="Gene3D" id="3.60.21.10">
    <property type="match status" value="1"/>
</dbReference>
<dbReference type="Gene3D" id="2.60.40.380">
    <property type="entry name" value="Purple acid phosphatase-like, N-terminal"/>
    <property type="match status" value="1"/>
</dbReference>
<evidence type="ECO:0000259" key="5">
    <source>
        <dbReference type="Pfam" id="PF14008"/>
    </source>
</evidence>
<evidence type="ECO:0000256" key="1">
    <source>
        <dbReference type="ARBA" id="ARBA00022729"/>
    </source>
</evidence>
<dbReference type="SUPFAM" id="SSF56300">
    <property type="entry name" value="Metallo-dependent phosphatases"/>
    <property type="match status" value="1"/>
</dbReference>
<evidence type="ECO:0000256" key="4">
    <source>
        <dbReference type="SAM" id="SignalP"/>
    </source>
</evidence>